<gene>
    <name evidence="3" type="primary">PGBD4</name>
    <name evidence="3" type="ORF">EVAR_79297_1</name>
</gene>
<evidence type="ECO:0000313" key="3">
    <source>
        <dbReference type="EMBL" id="GBP12955.1"/>
    </source>
</evidence>
<feature type="region of interest" description="Disordered" evidence="1">
    <location>
        <begin position="519"/>
        <end position="545"/>
    </location>
</feature>
<accession>A0A4C1TFS6</accession>
<evidence type="ECO:0000256" key="1">
    <source>
        <dbReference type="SAM" id="MobiDB-lite"/>
    </source>
</evidence>
<feature type="region of interest" description="Disordered" evidence="1">
    <location>
        <begin position="61"/>
        <end position="92"/>
    </location>
</feature>
<feature type="domain" description="PiggyBac transposable element-derived protein" evidence="2">
    <location>
        <begin position="142"/>
        <end position="291"/>
    </location>
</feature>
<comment type="caution">
    <text evidence="3">The sequence shown here is derived from an EMBL/GenBank/DDBJ whole genome shotgun (WGS) entry which is preliminary data.</text>
</comment>
<organism evidence="3 4">
    <name type="scientific">Eumeta variegata</name>
    <name type="common">Bagworm moth</name>
    <name type="synonym">Eumeta japonica</name>
    <dbReference type="NCBI Taxonomy" id="151549"/>
    <lineage>
        <taxon>Eukaryota</taxon>
        <taxon>Metazoa</taxon>
        <taxon>Ecdysozoa</taxon>
        <taxon>Arthropoda</taxon>
        <taxon>Hexapoda</taxon>
        <taxon>Insecta</taxon>
        <taxon>Pterygota</taxon>
        <taxon>Neoptera</taxon>
        <taxon>Endopterygota</taxon>
        <taxon>Lepidoptera</taxon>
        <taxon>Glossata</taxon>
        <taxon>Ditrysia</taxon>
        <taxon>Tineoidea</taxon>
        <taxon>Psychidae</taxon>
        <taxon>Oiketicinae</taxon>
        <taxon>Eumeta</taxon>
    </lineage>
</organism>
<proteinExistence type="predicted"/>
<dbReference type="PANTHER" id="PTHR46599:SF6">
    <property type="entry name" value="DUAL SPECIFICITY PHOSPHATASE 26"/>
    <property type="match status" value="1"/>
</dbReference>
<dbReference type="Proteomes" id="UP000299102">
    <property type="component" value="Unassembled WGS sequence"/>
</dbReference>
<dbReference type="AlphaFoldDB" id="A0A4C1TFS6"/>
<dbReference type="PANTHER" id="PTHR46599">
    <property type="entry name" value="PIGGYBAC TRANSPOSABLE ELEMENT-DERIVED PROTEIN 4"/>
    <property type="match status" value="1"/>
</dbReference>
<keyword evidence="4" id="KW-1185">Reference proteome</keyword>
<dbReference type="OrthoDB" id="8191541at2759"/>
<reference evidence="3 4" key="1">
    <citation type="journal article" date="2019" name="Commun. Biol.">
        <title>The bagworm genome reveals a unique fibroin gene that provides high tensile strength.</title>
        <authorList>
            <person name="Kono N."/>
            <person name="Nakamura H."/>
            <person name="Ohtoshi R."/>
            <person name="Tomita M."/>
            <person name="Numata K."/>
            <person name="Arakawa K."/>
        </authorList>
    </citation>
    <scope>NUCLEOTIDE SEQUENCE [LARGE SCALE GENOMIC DNA]</scope>
</reference>
<evidence type="ECO:0000259" key="2">
    <source>
        <dbReference type="Pfam" id="PF13843"/>
    </source>
</evidence>
<feature type="domain" description="PiggyBac transposable element-derived protein" evidence="2">
    <location>
        <begin position="303"/>
        <end position="463"/>
    </location>
</feature>
<feature type="compositionally biased region" description="Low complexity" evidence="1">
    <location>
        <begin position="521"/>
        <end position="532"/>
    </location>
</feature>
<dbReference type="EMBL" id="BGZK01000054">
    <property type="protein sequence ID" value="GBP12955.1"/>
    <property type="molecule type" value="Genomic_DNA"/>
</dbReference>
<evidence type="ECO:0000313" key="4">
    <source>
        <dbReference type="Proteomes" id="UP000299102"/>
    </source>
</evidence>
<protein>
    <submittedName>
        <fullName evidence="3">PiggyBac transposable element-derived protein 4</fullName>
    </submittedName>
</protein>
<dbReference type="Pfam" id="PF13843">
    <property type="entry name" value="DDE_Tnp_1_7"/>
    <property type="match status" value="2"/>
</dbReference>
<dbReference type="STRING" id="151549.A0A4C1TFS6"/>
<dbReference type="InterPro" id="IPR029526">
    <property type="entry name" value="PGBD"/>
</dbReference>
<feature type="compositionally biased region" description="Low complexity" evidence="1">
    <location>
        <begin position="67"/>
        <end position="79"/>
    </location>
</feature>
<sequence length="545" mass="62531">MTSNDVIIQRWLEQDLSDDENISNDECSDVEADVGIEHVIEESGESDSECEETTEVVSNAIAPIEIESSSTLPSEQTSSSEDEGPLSELRSRSRKKNYFGKNRFRWSSARPSLRSRMHQHNIVQEREGIKPAYRSEINASSSPLDIWQHFFTDSMLEKIVHHTNVKIREIRPNYQVSTCVQDLDIVELRAFIGFLFYTAIFKENHEHYTSRYSTDGTGREIYRCIMSKNRFEVLLKTLRFDDSASRPVRRESDASAPIIELFNSFIDQCQAVFAIGSCACIDEMLLAFRGKDSDGLNLPREYQTLKKPTQAVMRLIPPIERSNRNINFDNWYTSIELIDSLKKKQLTGVGTLRKNQKEIPPEFLAARHRNVDSTVFGFTKDIIMSSYVPKKNKAVITVSSMHHMPVVDETTKKPEIILFYNQTKIGVDLLDQRCSNYSTGRRTRRWPLAVFCRMLDISASNCYVVRLSTQPHGQKTETRFLFMKNLAKGLTIPHMDRRANNLKLQRDIRMAIRRILDSNKETTPSAVPTSSSAEERLAVRKNCST</sequence>
<name>A0A4C1TFS6_EUMVA</name>